<dbReference type="Pfam" id="PF00004">
    <property type="entry name" value="AAA"/>
    <property type="match status" value="1"/>
</dbReference>
<protein>
    <submittedName>
        <fullName evidence="5">ATP-binding protein</fullName>
    </submittedName>
</protein>
<keyword evidence="2" id="KW-0547">Nucleotide-binding</keyword>
<evidence type="ECO:0000313" key="6">
    <source>
        <dbReference type="Proteomes" id="UP001515943"/>
    </source>
</evidence>
<sequence length="466" mass="50615">MASLPSAMSSPPWRNRRVVTLEMTADVLLERAGPLGAVLDRLDRRLVAVVDGDGWAGAALVDTTVEGSGFAWLAREFGLSSFDVDVVAVALAPELDARYERAFALLQEDPARGRPTVDAVLTLLCAGADERSVHRARFAADAPLRQHKLIELVADPRDAAPPDRARYVVVDPRIVDALISDRGGDGRLAAAARVRAAGQLTDLTERITPRAAWADLVLPDDTTAVLREICAAVTGRERVLGRWGFAEKLSRGTGCAALFSGPPGTGKTMAAEVVAGELGLGLYRIDLARVVDKYIGETEKNLKRIFAAAESADAVLLFDEADVLIGKRSEVRDAHDRYANLEIGYLLQAMESYRGLAILGTNLRHHLDEAFVRRLAFAAHFPFPDEASRRRIWAQIWPSRAPLSDDVDVELLAGRYPLGGGNIKNCALAAAYLAGDGPICLRHVLQAVRREYQKMGKQLSEAEFQP</sequence>
<dbReference type="CDD" id="cd19481">
    <property type="entry name" value="RecA-like_protease"/>
    <property type="match status" value="1"/>
</dbReference>
<evidence type="ECO:0000256" key="1">
    <source>
        <dbReference type="ARBA" id="ARBA00006914"/>
    </source>
</evidence>
<dbReference type="Gene3D" id="3.40.50.300">
    <property type="entry name" value="P-loop containing nucleotide triphosphate hydrolases"/>
    <property type="match status" value="1"/>
</dbReference>
<organism evidence="5 6">
    <name type="scientific">Lentzea indica</name>
    <dbReference type="NCBI Taxonomy" id="2604800"/>
    <lineage>
        <taxon>Bacteria</taxon>
        <taxon>Bacillati</taxon>
        <taxon>Actinomycetota</taxon>
        <taxon>Actinomycetes</taxon>
        <taxon>Pseudonocardiales</taxon>
        <taxon>Pseudonocardiaceae</taxon>
        <taxon>Lentzea</taxon>
    </lineage>
</organism>
<dbReference type="PANTHER" id="PTHR23073">
    <property type="entry name" value="26S PROTEASOME REGULATORY SUBUNIT"/>
    <property type="match status" value="1"/>
</dbReference>
<comment type="caution">
    <text evidence="5">The sequence shown here is derived from an EMBL/GenBank/DDBJ whole genome shotgun (WGS) entry which is preliminary data.</text>
</comment>
<gene>
    <name evidence="5" type="ORF">FXN61_12160</name>
</gene>
<reference evidence="5 6" key="1">
    <citation type="submission" date="2019-08" db="EMBL/GenBank/DDBJ databases">
        <title>Lentzea from Indian Himalayas.</title>
        <authorList>
            <person name="Mandal S."/>
            <person name="Mallick Gupta A."/>
            <person name="Maiti P.K."/>
            <person name="Sarkar J."/>
            <person name="Mandal S."/>
        </authorList>
    </citation>
    <scope>NUCLEOTIDE SEQUENCE [LARGE SCALE GENOMIC DNA]</scope>
    <source>
        <strain evidence="5 6">PSKA42</strain>
    </source>
</reference>
<dbReference type="GO" id="GO:0005524">
    <property type="term" value="F:ATP binding"/>
    <property type="evidence" value="ECO:0007669"/>
    <property type="project" value="UniProtKB-KW"/>
</dbReference>
<dbReference type="EMBL" id="VSRL01000034">
    <property type="protein sequence ID" value="NKE57548.1"/>
    <property type="molecule type" value="Genomic_DNA"/>
</dbReference>
<comment type="similarity">
    <text evidence="1">Belongs to the AAA ATPase family.</text>
</comment>
<accession>A0ABX1FF28</accession>
<dbReference type="SMART" id="SM00382">
    <property type="entry name" value="AAA"/>
    <property type="match status" value="1"/>
</dbReference>
<name>A0ABX1FF28_9PSEU</name>
<dbReference type="InterPro" id="IPR054472">
    <property type="entry name" value="WHD"/>
</dbReference>
<evidence type="ECO:0000259" key="4">
    <source>
        <dbReference type="SMART" id="SM00382"/>
    </source>
</evidence>
<evidence type="ECO:0000256" key="3">
    <source>
        <dbReference type="ARBA" id="ARBA00022840"/>
    </source>
</evidence>
<keyword evidence="6" id="KW-1185">Reference proteome</keyword>
<keyword evidence="3 5" id="KW-0067">ATP-binding</keyword>
<dbReference type="InterPro" id="IPR003959">
    <property type="entry name" value="ATPase_AAA_core"/>
</dbReference>
<dbReference type="Proteomes" id="UP001515943">
    <property type="component" value="Unassembled WGS sequence"/>
</dbReference>
<feature type="domain" description="AAA+ ATPase" evidence="4">
    <location>
        <begin position="253"/>
        <end position="387"/>
    </location>
</feature>
<dbReference type="SUPFAM" id="SSF52540">
    <property type="entry name" value="P-loop containing nucleoside triphosphate hydrolases"/>
    <property type="match status" value="1"/>
</dbReference>
<dbReference type="Pfam" id="PF22977">
    <property type="entry name" value="WHD"/>
    <property type="match status" value="1"/>
</dbReference>
<evidence type="ECO:0000313" key="5">
    <source>
        <dbReference type="EMBL" id="NKE57548.1"/>
    </source>
</evidence>
<dbReference type="InterPro" id="IPR027417">
    <property type="entry name" value="P-loop_NTPase"/>
</dbReference>
<evidence type="ECO:0000256" key="2">
    <source>
        <dbReference type="ARBA" id="ARBA00022741"/>
    </source>
</evidence>
<dbReference type="InterPro" id="IPR050221">
    <property type="entry name" value="26S_Proteasome_ATPase"/>
</dbReference>
<dbReference type="InterPro" id="IPR003593">
    <property type="entry name" value="AAA+_ATPase"/>
</dbReference>
<proteinExistence type="inferred from homology"/>